<accession>A0ABT4G5T6</accession>
<sequence length="170" mass="19982">MVAILYSVLWLLAALWFADRNWEQYYPTLLFAALSNGLYELICYQYQLWQMEPNGLPVATIPILLLILIGMPVSTWIYLSNYSRNRKLLSQAYYIIFFTGIFVLLEFVAVKCGSITYHNGWNLLWSSFFDMIMFIMLRIHYRKPLLGLLMSVPYTGLLMIIFKVGFDKMK</sequence>
<proteinExistence type="predicted"/>
<feature type="transmembrane region" description="Helical" evidence="1">
    <location>
        <begin position="91"/>
        <end position="110"/>
    </location>
</feature>
<protein>
    <submittedName>
        <fullName evidence="2">Uncharacterized protein</fullName>
    </submittedName>
</protein>
<dbReference type="NCBIfam" id="NF041644">
    <property type="entry name" value="CBO0543_fam"/>
    <property type="match status" value="1"/>
</dbReference>
<comment type="caution">
    <text evidence="2">The sequence shown here is derived from an EMBL/GenBank/DDBJ whole genome shotgun (WGS) entry which is preliminary data.</text>
</comment>
<organism evidence="2 3">
    <name type="scientific">Paenibacillus alginolyticus</name>
    <dbReference type="NCBI Taxonomy" id="59839"/>
    <lineage>
        <taxon>Bacteria</taxon>
        <taxon>Bacillati</taxon>
        <taxon>Bacillota</taxon>
        <taxon>Bacilli</taxon>
        <taxon>Bacillales</taxon>
        <taxon>Paenibacillaceae</taxon>
        <taxon>Paenibacillus</taxon>
    </lineage>
</organism>
<feature type="transmembrane region" description="Helical" evidence="1">
    <location>
        <begin position="56"/>
        <end position="79"/>
    </location>
</feature>
<keyword evidence="1" id="KW-0472">Membrane</keyword>
<evidence type="ECO:0000256" key="1">
    <source>
        <dbReference type="SAM" id="Phobius"/>
    </source>
</evidence>
<keyword evidence="1" id="KW-0812">Transmembrane</keyword>
<dbReference type="EMBL" id="JAMDMX010000001">
    <property type="protein sequence ID" value="MCY9691537.1"/>
    <property type="molecule type" value="Genomic_DNA"/>
</dbReference>
<feature type="transmembrane region" description="Helical" evidence="1">
    <location>
        <begin position="145"/>
        <end position="166"/>
    </location>
</feature>
<dbReference type="RefSeq" id="WP_268613393.1">
    <property type="nucleotide sequence ID" value="NZ_JAMDMX010000001.1"/>
</dbReference>
<reference evidence="2 3" key="1">
    <citation type="submission" date="2022-05" db="EMBL/GenBank/DDBJ databases">
        <title>Genome Sequencing of Bee-Associated Microbes.</title>
        <authorList>
            <person name="Dunlap C."/>
        </authorList>
    </citation>
    <scope>NUCLEOTIDE SEQUENCE [LARGE SCALE GENOMIC DNA]</scope>
    <source>
        <strain evidence="2 3">NRRL B-14421</strain>
    </source>
</reference>
<name>A0ABT4G5T6_9BACL</name>
<evidence type="ECO:0000313" key="2">
    <source>
        <dbReference type="EMBL" id="MCY9691537.1"/>
    </source>
</evidence>
<dbReference type="InterPro" id="IPR048147">
    <property type="entry name" value="CBO0543-like"/>
</dbReference>
<keyword evidence="3" id="KW-1185">Reference proteome</keyword>
<keyword evidence="1" id="KW-1133">Transmembrane helix</keyword>
<gene>
    <name evidence="2" type="ORF">M5X19_01160</name>
</gene>
<dbReference type="Proteomes" id="UP001527099">
    <property type="component" value="Unassembled WGS sequence"/>
</dbReference>
<evidence type="ECO:0000313" key="3">
    <source>
        <dbReference type="Proteomes" id="UP001527099"/>
    </source>
</evidence>
<feature type="transmembrane region" description="Helical" evidence="1">
    <location>
        <begin position="122"/>
        <end position="139"/>
    </location>
</feature>